<sequence length="128" mass="14603">MLLRYAWNCSSWNPSSLVYHEMDFMDARFDPSLFDEFDQPPPVHILYPRPTNNNPYYRSSAPNAAYSQTNSMHLECVVRWRIDSLGGCCLPLALTITLLAYVHSCAQNVLSRGSFQAQRRKTKAGALK</sequence>
<evidence type="ECO:0000313" key="1">
    <source>
        <dbReference type="EMBL" id="JAD01661.1"/>
    </source>
</evidence>
<dbReference type="AlphaFoldDB" id="A0A0A1WSN7"/>
<proteinExistence type="predicted"/>
<reference evidence="1" key="2">
    <citation type="journal article" date="2015" name="Gigascience">
        <title>Reconstructing a comprehensive transcriptome assembly of a white-pupal translocated strain of the pest fruit fly Bactrocera cucurbitae.</title>
        <authorList>
            <person name="Sim S.B."/>
            <person name="Calla B."/>
            <person name="Hall B."/>
            <person name="DeRego T."/>
            <person name="Geib S.M."/>
        </authorList>
    </citation>
    <scope>NUCLEOTIDE SEQUENCE</scope>
</reference>
<name>A0A0A1WSN7_ZEUCU</name>
<reference evidence="1" key="1">
    <citation type="submission" date="2014-11" db="EMBL/GenBank/DDBJ databases">
        <authorList>
            <person name="Geib S."/>
        </authorList>
    </citation>
    <scope>NUCLEOTIDE SEQUENCE</scope>
</reference>
<dbReference type="EMBL" id="GBXI01012631">
    <property type="protein sequence ID" value="JAD01661.1"/>
    <property type="molecule type" value="Transcribed_RNA"/>
</dbReference>
<protein>
    <submittedName>
        <fullName evidence="1">Genome polyprotein</fullName>
    </submittedName>
</protein>
<organism evidence="1">
    <name type="scientific">Zeugodacus cucurbitae</name>
    <name type="common">Melon fruit fly</name>
    <name type="synonym">Bactrocera cucurbitae</name>
    <dbReference type="NCBI Taxonomy" id="28588"/>
    <lineage>
        <taxon>Eukaryota</taxon>
        <taxon>Metazoa</taxon>
        <taxon>Ecdysozoa</taxon>
        <taxon>Arthropoda</taxon>
        <taxon>Hexapoda</taxon>
        <taxon>Insecta</taxon>
        <taxon>Pterygota</taxon>
        <taxon>Neoptera</taxon>
        <taxon>Endopterygota</taxon>
        <taxon>Diptera</taxon>
        <taxon>Brachycera</taxon>
        <taxon>Muscomorpha</taxon>
        <taxon>Tephritoidea</taxon>
        <taxon>Tephritidae</taxon>
        <taxon>Zeugodacus</taxon>
        <taxon>Zeugodacus</taxon>
    </lineage>
</organism>
<accession>A0A0A1WSN7</accession>
<gene>
    <name evidence="1" type="primary">ORF1_0</name>
    <name evidence="1" type="ORF">g.18602</name>
</gene>